<dbReference type="PRINTS" id="PR00700">
    <property type="entry name" value="PRTYPHPHTASE"/>
</dbReference>
<proteinExistence type="predicted"/>
<organism evidence="3 4">
    <name type="scientific">Caenorhabditis auriculariae</name>
    <dbReference type="NCBI Taxonomy" id="2777116"/>
    <lineage>
        <taxon>Eukaryota</taxon>
        <taxon>Metazoa</taxon>
        <taxon>Ecdysozoa</taxon>
        <taxon>Nematoda</taxon>
        <taxon>Chromadorea</taxon>
        <taxon>Rhabditida</taxon>
        <taxon>Rhabditina</taxon>
        <taxon>Rhabditomorpha</taxon>
        <taxon>Rhabditoidea</taxon>
        <taxon>Rhabditidae</taxon>
        <taxon>Peloderinae</taxon>
        <taxon>Caenorhabditis</taxon>
    </lineage>
</organism>
<name>A0A8S1HD29_9PELO</name>
<dbReference type="CDD" id="cd00047">
    <property type="entry name" value="PTPc"/>
    <property type="match status" value="1"/>
</dbReference>
<dbReference type="PROSITE" id="PS50055">
    <property type="entry name" value="TYR_PHOSPHATASE_PTP"/>
    <property type="match status" value="1"/>
</dbReference>
<dbReference type="Proteomes" id="UP000835052">
    <property type="component" value="Unassembled WGS sequence"/>
</dbReference>
<sequence>MNNSPDVGKRTHRKRRPTTQRQKLGKKASKCDTQASDRGSKATTVDEESRPKERKKIEKPLTTDQQKAFDCMLNFVNTTLERRNEDILKEYEEIAKITPKESECSAFYKNLERNRCQTVLLLDSTRVVLESPTGDYIHASRVTLPQFNRKVIAAQLPLSDYIEEFWRMIFQENCSLMVLLGRGKEEAEEFMKILPKNNGDYKYFGTMFVNIRKMERQYDKKVDLDKENERENLENVTSITMSVEVLPDGCSNSIFCKVLMQLNWGVMIAPQGKAAPLATSAEILDRKETGTVCVVSMEGTGRAGTQLAIVAAMNLVQKGITPDIREIVTEIRKSRAFAVESSVQYATVFQAVLYYATAKLKRQSVRERVTQFQQGWYIVNPIAISR</sequence>
<dbReference type="Gene3D" id="3.90.190.10">
    <property type="entry name" value="Protein tyrosine phosphatase superfamily"/>
    <property type="match status" value="1"/>
</dbReference>
<reference evidence="3" key="1">
    <citation type="submission" date="2020-10" db="EMBL/GenBank/DDBJ databases">
        <authorList>
            <person name="Kikuchi T."/>
        </authorList>
    </citation>
    <scope>NUCLEOTIDE SEQUENCE</scope>
    <source>
        <strain evidence="3">NKZ352</strain>
    </source>
</reference>
<dbReference type="InterPro" id="IPR000242">
    <property type="entry name" value="PTP_cat"/>
</dbReference>
<keyword evidence="4" id="KW-1185">Reference proteome</keyword>
<evidence type="ECO:0000313" key="4">
    <source>
        <dbReference type="Proteomes" id="UP000835052"/>
    </source>
</evidence>
<dbReference type="SMART" id="SM00194">
    <property type="entry name" value="PTPc"/>
    <property type="match status" value="1"/>
</dbReference>
<dbReference type="GO" id="GO:0004725">
    <property type="term" value="F:protein tyrosine phosphatase activity"/>
    <property type="evidence" value="ECO:0007669"/>
    <property type="project" value="InterPro"/>
</dbReference>
<feature type="compositionally biased region" description="Polar residues" evidence="1">
    <location>
        <begin position="31"/>
        <end position="43"/>
    </location>
</feature>
<dbReference type="SMART" id="SM00404">
    <property type="entry name" value="PTPc_motif"/>
    <property type="match status" value="1"/>
</dbReference>
<protein>
    <recommendedName>
        <fullName evidence="2">Tyrosine-protein phosphatase domain-containing protein</fullName>
    </recommendedName>
</protein>
<dbReference type="EMBL" id="CAJGYM010000044">
    <property type="protein sequence ID" value="CAD6194393.1"/>
    <property type="molecule type" value="Genomic_DNA"/>
</dbReference>
<evidence type="ECO:0000313" key="3">
    <source>
        <dbReference type="EMBL" id="CAD6194393.1"/>
    </source>
</evidence>
<dbReference type="InterPro" id="IPR003595">
    <property type="entry name" value="Tyr_Pase_cat"/>
</dbReference>
<evidence type="ECO:0000259" key="2">
    <source>
        <dbReference type="PROSITE" id="PS50055"/>
    </source>
</evidence>
<dbReference type="PANTHER" id="PTHR23219:SF13">
    <property type="entry name" value="TYROSINE-PROTEIN PHOSPHATASE DOMAIN-CONTAINING PROTEIN"/>
    <property type="match status" value="1"/>
</dbReference>
<dbReference type="OrthoDB" id="5870053at2759"/>
<feature type="compositionally biased region" description="Basic residues" evidence="1">
    <location>
        <begin position="10"/>
        <end position="28"/>
    </location>
</feature>
<feature type="compositionally biased region" description="Basic and acidic residues" evidence="1">
    <location>
        <begin position="47"/>
        <end position="61"/>
    </location>
</feature>
<evidence type="ECO:0000256" key="1">
    <source>
        <dbReference type="SAM" id="MobiDB-lite"/>
    </source>
</evidence>
<dbReference type="SUPFAM" id="SSF52799">
    <property type="entry name" value="(Phosphotyrosine protein) phosphatases II"/>
    <property type="match status" value="1"/>
</dbReference>
<comment type="caution">
    <text evidence="3">The sequence shown here is derived from an EMBL/GenBank/DDBJ whole genome shotgun (WGS) entry which is preliminary data.</text>
</comment>
<dbReference type="PANTHER" id="PTHR23219">
    <property type="entry name" value="TYROSINE-PROTEIN PHOSPHATASE C15H7.3-RELATED"/>
    <property type="match status" value="1"/>
</dbReference>
<accession>A0A8S1HD29</accession>
<dbReference type="Pfam" id="PF00102">
    <property type="entry name" value="Y_phosphatase"/>
    <property type="match status" value="1"/>
</dbReference>
<feature type="region of interest" description="Disordered" evidence="1">
    <location>
        <begin position="1"/>
        <end position="61"/>
    </location>
</feature>
<dbReference type="InterPro" id="IPR029021">
    <property type="entry name" value="Prot-tyrosine_phosphatase-like"/>
</dbReference>
<feature type="domain" description="Tyrosine-protein phosphatase" evidence="2">
    <location>
        <begin position="87"/>
        <end position="355"/>
    </location>
</feature>
<dbReference type="AlphaFoldDB" id="A0A8S1HD29"/>
<gene>
    <name evidence="3" type="ORF">CAUJ_LOCUS10312</name>
</gene>